<gene>
    <name evidence="1" type="ORF">EV197_1965</name>
</gene>
<organism evidence="1 2">
    <name type="scientific">Aquimarina brevivitae</name>
    <dbReference type="NCBI Taxonomy" id="323412"/>
    <lineage>
        <taxon>Bacteria</taxon>
        <taxon>Pseudomonadati</taxon>
        <taxon>Bacteroidota</taxon>
        <taxon>Flavobacteriia</taxon>
        <taxon>Flavobacteriales</taxon>
        <taxon>Flavobacteriaceae</taxon>
        <taxon>Aquimarina</taxon>
    </lineage>
</organism>
<accession>A0A4Q7P1F1</accession>
<keyword evidence="2" id="KW-1185">Reference proteome</keyword>
<comment type="caution">
    <text evidence="1">The sequence shown here is derived from an EMBL/GenBank/DDBJ whole genome shotgun (WGS) entry which is preliminary data.</text>
</comment>
<dbReference type="EMBL" id="SGXE01000002">
    <property type="protein sequence ID" value="RZS93387.1"/>
    <property type="molecule type" value="Genomic_DNA"/>
</dbReference>
<proteinExistence type="predicted"/>
<dbReference type="AlphaFoldDB" id="A0A4Q7P1F1"/>
<name>A0A4Q7P1F1_9FLAO</name>
<dbReference type="Proteomes" id="UP000292262">
    <property type="component" value="Unassembled WGS sequence"/>
</dbReference>
<reference evidence="1 2" key="1">
    <citation type="submission" date="2019-02" db="EMBL/GenBank/DDBJ databases">
        <title>Genomic Encyclopedia of Type Strains, Phase IV (KMG-IV): sequencing the most valuable type-strain genomes for metagenomic binning, comparative biology and taxonomic classification.</title>
        <authorList>
            <person name="Goeker M."/>
        </authorList>
    </citation>
    <scope>NUCLEOTIDE SEQUENCE [LARGE SCALE GENOMIC DNA]</scope>
    <source>
        <strain evidence="1 2">DSM 17196</strain>
    </source>
</reference>
<protein>
    <submittedName>
        <fullName evidence="1">Uncharacterized protein</fullName>
    </submittedName>
</protein>
<evidence type="ECO:0000313" key="1">
    <source>
        <dbReference type="EMBL" id="RZS93387.1"/>
    </source>
</evidence>
<evidence type="ECO:0000313" key="2">
    <source>
        <dbReference type="Proteomes" id="UP000292262"/>
    </source>
</evidence>
<dbReference type="RefSeq" id="WP_165389036.1">
    <property type="nucleotide sequence ID" value="NZ_SGXE01000002.1"/>
</dbReference>
<sequence>MKLKITPLLIILFIWGCSNTEPTGIMAIYSDFEEVTTFPKTYSSQDSLSKKILLDSRNKTIPNTEANHLMSDHKKKPLVLEYTLNKNHILHPLNSIIRENYTIGIFLERDSTRTQLIENDIIHFMIHDKEGKPTEQLKLQLEDAYGSFQELIVINDKQICIKHCNLEYSPDPESEGSMEEPDYFVVSEYYTISKDSLKLKLDKTTKELYQE</sequence>